<dbReference type="AlphaFoldDB" id="A0A0D6PLB1"/>
<feature type="signal peptide" evidence="2">
    <location>
        <begin position="1"/>
        <end position="25"/>
    </location>
</feature>
<gene>
    <name evidence="4" type="ORF">Aam_103_003</name>
</gene>
<dbReference type="STRING" id="1120923.SAMN02746095_03410"/>
<dbReference type="Gene3D" id="1.10.287.470">
    <property type="entry name" value="Helix hairpin bin"/>
    <property type="match status" value="1"/>
</dbReference>
<dbReference type="SUPFAM" id="SSF111369">
    <property type="entry name" value="HlyD-like secretion proteins"/>
    <property type="match status" value="1"/>
</dbReference>
<dbReference type="PANTHER" id="PTHR30469">
    <property type="entry name" value="MULTIDRUG RESISTANCE PROTEIN MDTA"/>
    <property type="match status" value="1"/>
</dbReference>
<evidence type="ECO:0000256" key="1">
    <source>
        <dbReference type="ARBA" id="ARBA00009477"/>
    </source>
</evidence>
<dbReference type="Pfam" id="PF25876">
    <property type="entry name" value="HH_MFP_RND"/>
    <property type="match status" value="1"/>
</dbReference>
<sequence length="363" mass="37561">MPCRKSWGHSAVAFAALLCFTGCKATQSDPRTAPPQVALAIAAPAHPAELGFTGVVAARVQSDLGFRVGGMVVARLVDRGQRVKAGQPLMRLDPTDFDHAVTAQIAAVASAQANLTQAEADAARDAKLVGSGSVSTQDYIDKKAAAAAARAQLDAAKAQLKIAQDNLRYSTLYADADGVVVNYLANPGQVVAAGQTVVILAQSGPREAAIDLPEGLRPAIGSIAKASLYGDGKVQANAVLRELSDAADPVTRTFAARYVLQGPMAHAPLGTTVTIYLTDHASPQAVQIPIAAVYDPGSGPGVWLYDKTNGSVHFQHVSESEIGEETITINHGLTVGQEIVAMGANLLHEGEKVRIAAPQGAAP</sequence>
<evidence type="ECO:0000256" key="2">
    <source>
        <dbReference type="SAM" id="SignalP"/>
    </source>
</evidence>
<dbReference type="Gene3D" id="2.40.30.170">
    <property type="match status" value="1"/>
</dbReference>
<dbReference type="Proteomes" id="UP000032668">
    <property type="component" value="Unassembled WGS sequence"/>
</dbReference>
<comment type="similarity">
    <text evidence="1">Belongs to the membrane fusion protein (MFP) (TC 8.A.1) family.</text>
</comment>
<keyword evidence="2" id="KW-0732">Signal</keyword>
<dbReference type="RefSeq" id="WP_052948427.1">
    <property type="nucleotide sequence ID" value="NZ_BANC01000101.1"/>
</dbReference>
<dbReference type="GO" id="GO:1990281">
    <property type="term" value="C:efflux pump complex"/>
    <property type="evidence" value="ECO:0007669"/>
    <property type="project" value="TreeGrafter"/>
</dbReference>
<evidence type="ECO:0000313" key="4">
    <source>
        <dbReference type="EMBL" id="GAN81559.1"/>
    </source>
</evidence>
<proteinExistence type="inferred from homology"/>
<dbReference type="InterPro" id="IPR058624">
    <property type="entry name" value="MdtA-like_HH"/>
</dbReference>
<dbReference type="Gene3D" id="2.40.420.20">
    <property type="match status" value="1"/>
</dbReference>
<organism evidence="4 5">
    <name type="scientific">Acidocella aminolytica 101 = DSM 11237</name>
    <dbReference type="NCBI Taxonomy" id="1120923"/>
    <lineage>
        <taxon>Bacteria</taxon>
        <taxon>Pseudomonadati</taxon>
        <taxon>Pseudomonadota</taxon>
        <taxon>Alphaproteobacteria</taxon>
        <taxon>Acetobacterales</taxon>
        <taxon>Acidocellaceae</taxon>
        <taxon>Acidocella</taxon>
    </lineage>
</organism>
<evidence type="ECO:0000313" key="5">
    <source>
        <dbReference type="Proteomes" id="UP000032668"/>
    </source>
</evidence>
<dbReference type="GO" id="GO:0015562">
    <property type="term" value="F:efflux transmembrane transporter activity"/>
    <property type="evidence" value="ECO:0007669"/>
    <property type="project" value="TreeGrafter"/>
</dbReference>
<feature type="domain" description="Multidrug resistance protein MdtA-like alpha-helical hairpin" evidence="3">
    <location>
        <begin position="106"/>
        <end position="170"/>
    </location>
</feature>
<dbReference type="NCBIfam" id="TIGR01730">
    <property type="entry name" value="RND_mfp"/>
    <property type="match status" value="1"/>
</dbReference>
<comment type="caution">
    <text evidence="4">The sequence shown here is derived from an EMBL/GenBank/DDBJ whole genome shotgun (WGS) entry which is preliminary data.</text>
</comment>
<feature type="chain" id="PRO_5011786245" evidence="2">
    <location>
        <begin position="26"/>
        <end position="363"/>
    </location>
</feature>
<evidence type="ECO:0000259" key="3">
    <source>
        <dbReference type="Pfam" id="PF25876"/>
    </source>
</evidence>
<accession>A0A0D6PLB1</accession>
<dbReference type="PANTHER" id="PTHR30469:SF18">
    <property type="entry name" value="RESISTANCE-NODULATION-CELL DIVISION (RND) EFFLUX MEMBRANE FUSION PROTEIN-RELATED"/>
    <property type="match status" value="1"/>
</dbReference>
<protein>
    <submittedName>
        <fullName evidence="4">RND family efflux transporter MFP subunit</fullName>
    </submittedName>
</protein>
<reference evidence="4 5" key="1">
    <citation type="submission" date="2012-11" db="EMBL/GenBank/DDBJ databases">
        <title>Whole genome sequence of Acidocella aminolytica 101 = DSM 11237.</title>
        <authorList>
            <person name="Azuma Y."/>
            <person name="Higashiura N."/>
            <person name="Hirakawa H."/>
            <person name="Matsushita K."/>
        </authorList>
    </citation>
    <scope>NUCLEOTIDE SEQUENCE [LARGE SCALE GENOMIC DNA]</scope>
    <source>
        <strain evidence="5">101 / DSM 11237</strain>
    </source>
</reference>
<name>A0A0D6PLB1_9PROT</name>
<dbReference type="OrthoDB" id="9813967at2"/>
<dbReference type="InterPro" id="IPR006143">
    <property type="entry name" value="RND_pump_MFP"/>
</dbReference>
<keyword evidence="5" id="KW-1185">Reference proteome</keyword>
<dbReference type="EMBL" id="BANC01000101">
    <property type="protein sequence ID" value="GAN81559.1"/>
    <property type="molecule type" value="Genomic_DNA"/>
</dbReference>
<dbReference type="Gene3D" id="2.40.50.100">
    <property type="match status" value="1"/>
</dbReference>